<feature type="region of interest" description="Disordered" evidence="1">
    <location>
        <begin position="189"/>
        <end position="219"/>
    </location>
</feature>
<comment type="caution">
    <text evidence="2">The sequence shown here is derived from an EMBL/GenBank/DDBJ whole genome shotgun (WGS) entry which is preliminary data.</text>
</comment>
<name>A0A9P5Z230_9AGAR</name>
<organism evidence="2 3">
    <name type="scientific">Pholiota conissans</name>
    <dbReference type="NCBI Taxonomy" id="109636"/>
    <lineage>
        <taxon>Eukaryota</taxon>
        <taxon>Fungi</taxon>
        <taxon>Dikarya</taxon>
        <taxon>Basidiomycota</taxon>
        <taxon>Agaricomycotina</taxon>
        <taxon>Agaricomycetes</taxon>
        <taxon>Agaricomycetidae</taxon>
        <taxon>Agaricales</taxon>
        <taxon>Agaricineae</taxon>
        <taxon>Strophariaceae</taxon>
        <taxon>Pholiota</taxon>
    </lineage>
</organism>
<reference evidence="2" key="1">
    <citation type="submission" date="2020-11" db="EMBL/GenBank/DDBJ databases">
        <authorList>
            <consortium name="DOE Joint Genome Institute"/>
            <person name="Ahrendt S."/>
            <person name="Riley R."/>
            <person name="Andreopoulos W."/>
            <person name="Labutti K."/>
            <person name="Pangilinan J."/>
            <person name="Ruiz-Duenas F.J."/>
            <person name="Barrasa J.M."/>
            <person name="Sanchez-Garcia M."/>
            <person name="Camarero S."/>
            <person name="Miyauchi S."/>
            <person name="Serrano A."/>
            <person name="Linde D."/>
            <person name="Babiker R."/>
            <person name="Drula E."/>
            <person name="Ayuso-Fernandez I."/>
            <person name="Pacheco R."/>
            <person name="Padilla G."/>
            <person name="Ferreira P."/>
            <person name="Barriuso J."/>
            <person name="Kellner H."/>
            <person name="Castanera R."/>
            <person name="Alfaro M."/>
            <person name="Ramirez L."/>
            <person name="Pisabarro A.G."/>
            <person name="Kuo A."/>
            <person name="Tritt A."/>
            <person name="Lipzen A."/>
            <person name="He G."/>
            <person name="Yan M."/>
            <person name="Ng V."/>
            <person name="Cullen D."/>
            <person name="Martin F."/>
            <person name="Rosso M.-N."/>
            <person name="Henrissat B."/>
            <person name="Hibbett D."/>
            <person name="Martinez A.T."/>
            <person name="Grigoriev I.V."/>
        </authorList>
    </citation>
    <scope>NUCLEOTIDE SEQUENCE</scope>
    <source>
        <strain evidence="2">CIRM-BRFM 674</strain>
    </source>
</reference>
<gene>
    <name evidence="2" type="ORF">BDN70DRAFT_655201</name>
</gene>
<protein>
    <submittedName>
        <fullName evidence="2">Uncharacterized protein</fullName>
    </submittedName>
</protein>
<keyword evidence="3" id="KW-1185">Reference proteome</keyword>
<feature type="region of interest" description="Disordered" evidence="1">
    <location>
        <begin position="246"/>
        <end position="289"/>
    </location>
</feature>
<evidence type="ECO:0000256" key="1">
    <source>
        <dbReference type="SAM" id="MobiDB-lite"/>
    </source>
</evidence>
<feature type="compositionally biased region" description="Basic and acidic residues" evidence="1">
    <location>
        <begin position="253"/>
        <end position="269"/>
    </location>
</feature>
<dbReference type="EMBL" id="MU155202">
    <property type="protein sequence ID" value="KAF9479997.1"/>
    <property type="molecule type" value="Genomic_DNA"/>
</dbReference>
<accession>A0A9P5Z230</accession>
<dbReference type="Proteomes" id="UP000807469">
    <property type="component" value="Unassembled WGS sequence"/>
</dbReference>
<evidence type="ECO:0000313" key="3">
    <source>
        <dbReference type="Proteomes" id="UP000807469"/>
    </source>
</evidence>
<proteinExistence type="predicted"/>
<evidence type="ECO:0000313" key="2">
    <source>
        <dbReference type="EMBL" id="KAF9479997.1"/>
    </source>
</evidence>
<dbReference type="AlphaFoldDB" id="A0A9P5Z230"/>
<dbReference type="OrthoDB" id="3065507at2759"/>
<sequence>MHRKSLILSRQFDSCRILFAMSRDSPNRRINRLLTRKHGSQYFWHDFFGDYETSIFLPLIPFLFIFCCIQSATWSNEMDWLDTTLRCKNNYGFHKGRFTHLELEELILGTGADQESAKIILDDVRYLRRRTLNAQYAPMDQVPSLKLIGNELIARYPSVFGGEPGGKRLYYAIHLVMKKHHKLRYKINARRRKTEGKFGNTEPTADEGSTDRKGADNETQDSVTFAREGSAQQSVPRFFFHSQQNRRANNRTSQHDQNVDPNERSPVRHDRARRGNGRGLGPVGSNRNGCDGADLESNRNRGIQVLCTPKPTPPAIGISRRPSKNINSTMLSPGEDLNNAGVEDSMEISPFLGTCLPPMTQYLQQFVSFGCTSSIYLHALSRWSPERRYLLLKKILESGPQGAVHPEIDVAVIENQFATYFKEE</sequence>